<dbReference type="Proteomes" id="UP000095282">
    <property type="component" value="Unplaced"/>
</dbReference>
<dbReference type="AlphaFoldDB" id="A0A1I7T722"/>
<evidence type="ECO:0000313" key="3">
    <source>
        <dbReference type="Proteomes" id="UP000095282"/>
    </source>
</evidence>
<protein>
    <submittedName>
        <fullName evidence="4">Uncharacterized protein</fullName>
    </submittedName>
</protein>
<evidence type="ECO:0000256" key="1">
    <source>
        <dbReference type="SAM" id="MobiDB-lite"/>
    </source>
</evidence>
<feature type="transmembrane region" description="Helical" evidence="2">
    <location>
        <begin position="18"/>
        <end position="39"/>
    </location>
</feature>
<sequence>MGANPNQPFIFNASVGTFLYSVAVFFVCAAIGIALCCPVNLESNQLLIIVLFHALIIHFLLAANSRLLYSIFAFLTIGSLMVQLFFIFGWVFAKSFQQLTTGQTIIFLSIILFLLSFLIGTQVFCSAAFLKLSGVGDHPKPIHKPRRRRRESPSVSQLPSSMTPCTHTPSCSIISVEEPSTEKSTQSA</sequence>
<feature type="compositionally biased region" description="Basic residues" evidence="1">
    <location>
        <begin position="141"/>
        <end position="150"/>
    </location>
</feature>
<reference evidence="4" key="1">
    <citation type="submission" date="2016-11" db="UniProtKB">
        <authorList>
            <consortium name="WormBaseParasite"/>
        </authorList>
    </citation>
    <scope>IDENTIFICATION</scope>
</reference>
<feature type="transmembrane region" description="Helical" evidence="2">
    <location>
        <begin position="69"/>
        <end position="93"/>
    </location>
</feature>
<keyword evidence="2" id="KW-0812">Transmembrane</keyword>
<dbReference type="WBParaSite" id="Csp11.Scaffold525.g3040.t1">
    <property type="protein sequence ID" value="Csp11.Scaffold525.g3040.t1"/>
    <property type="gene ID" value="Csp11.Scaffold525.g3040"/>
</dbReference>
<organism evidence="3 4">
    <name type="scientific">Caenorhabditis tropicalis</name>
    <dbReference type="NCBI Taxonomy" id="1561998"/>
    <lineage>
        <taxon>Eukaryota</taxon>
        <taxon>Metazoa</taxon>
        <taxon>Ecdysozoa</taxon>
        <taxon>Nematoda</taxon>
        <taxon>Chromadorea</taxon>
        <taxon>Rhabditida</taxon>
        <taxon>Rhabditina</taxon>
        <taxon>Rhabditomorpha</taxon>
        <taxon>Rhabditoidea</taxon>
        <taxon>Rhabditidae</taxon>
        <taxon>Peloderinae</taxon>
        <taxon>Caenorhabditis</taxon>
    </lineage>
</organism>
<evidence type="ECO:0000256" key="2">
    <source>
        <dbReference type="SAM" id="Phobius"/>
    </source>
</evidence>
<proteinExistence type="predicted"/>
<feature type="transmembrane region" description="Helical" evidence="2">
    <location>
        <begin position="105"/>
        <end position="130"/>
    </location>
</feature>
<feature type="region of interest" description="Disordered" evidence="1">
    <location>
        <begin position="140"/>
        <end position="171"/>
    </location>
</feature>
<accession>A0A1I7T722</accession>
<feature type="compositionally biased region" description="Polar residues" evidence="1">
    <location>
        <begin position="153"/>
        <end position="171"/>
    </location>
</feature>
<evidence type="ECO:0000313" key="4">
    <source>
        <dbReference type="WBParaSite" id="Csp11.Scaffold525.g3040.t1"/>
    </source>
</evidence>
<keyword evidence="2" id="KW-0472">Membrane</keyword>
<keyword evidence="3" id="KW-1185">Reference proteome</keyword>
<keyword evidence="2" id="KW-1133">Transmembrane helix</keyword>
<name>A0A1I7T722_9PELO</name>
<feature type="transmembrane region" description="Helical" evidence="2">
    <location>
        <begin position="46"/>
        <end position="63"/>
    </location>
</feature>
<dbReference type="eggNOG" id="ENOG502RAPA">
    <property type="taxonomic scope" value="Eukaryota"/>
</dbReference>